<protein>
    <submittedName>
        <fullName evidence="1">Uncharacterized protein</fullName>
    </submittedName>
</protein>
<keyword evidence="2" id="KW-1185">Reference proteome</keyword>
<dbReference type="EMBL" id="JARPYR010000021">
    <property type="protein sequence ID" value="MDT2597425.1"/>
    <property type="molecule type" value="Genomic_DNA"/>
</dbReference>
<dbReference type="RefSeq" id="WP_311880664.1">
    <property type="nucleotide sequence ID" value="NZ_JARPYR010000021.1"/>
</dbReference>
<reference evidence="1 2" key="1">
    <citation type="submission" date="2023-03" db="EMBL/GenBank/DDBJ databases">
        <authorList>
            <person name="Shen W."/>
            <person name="Cai J."/>
        </authorList>
    </citation>
    <scope>NUCLEOTIDE SEQUENCE [LARGE SCALE GENOMIC DNA]</scope>
    <source>
        <strain evidence="1 2">P72-2</strain>
    </source>
</reference>
<evidence type="ECO:0000313" key="2">
    <source>
        <dbReference type="Proteomes" id="UP001256547"/>
    </source>
</evidence>
<comment type="caution">
    <text evidence="1">The sequence shown here is derived from an EMBL/GenBank/DDBJ whole genome shotgun (WGS) entry which is preliminary data.</text>
</comment>
<organism evidence="1 2">
    <name type="scientific">Enterococcus dongliensis</name>
    <dbReference type="NCBI Taxonomy" id="2559925"/>
    <lineage>
        <taxon>Bacteria</taxon>
        <taxon>Bacillati</taxon>
        <taxon>Bacillota</taxon>
        <taxon>Bacilli</taxon>
        <taxon>Lactobacillales</taxon>
        <taxon>Enterococcaceae</taxon>
        <taxon>Enterococcus</taxon>
    </lineage>
</organism>
<accession>A0ABU3ERD2</accession>
<sequence>MDTLIEQLKKDIQSKQLSNQKQPIDDEVLGYISIYEHGNKLYSALAKKWLQFFLVNAGYAERLRDVK</sequence>
<evidence type="ECO:0000313" key="1">
    <source>
        <dbReference type="EMBL" id="MDT2597425.1"/>
    </source>
</evidence>
<dbReference type="Proteomes" id="UP001256547">
    <property type="component" value="Unassembled WGS sequence"/>
</dbReference>
<name>A0ABU3ERD2_9ENTE</name>
<gene>
    <name evidence="1" type="ORF">P7D39_10475</name>
</gene>
<proteinExistence type="predicted"/>